<name>A0ABY5GBY1_9GAMM</name>
<evidence type="ECO:0000256" key="1">
    <source>
        <dbReference type="SAM" id="SignalP"/>
    </source>
</evidence>
<sequence>MRVNPLKKSMMKTALAAAILLSSNVALAKTCPVDVQHDIHIADEQVSVYQGGQAKMWIDPQNQVFVDGKQLELNTVQQQAVEAYSQAVKTYLPQVAELADDGVSIASDIMNEVASRFDSGDSFTGVKTLIADYSQKAHDKFYPEGEFVMPANIFETADTDWRQEFEQAMKHVSVESMSNLFSALTEKMKNGEISFSELQQQFGEMKAAIEAKVRERSGEVAEKAGEVCESIKGLAEEEQQLHRVIPELKEYQMFEI</sequence>
<feature type="chain" id="PRO_5047429748" evidence="1">
    <location>
        <begin position="29"/>
        <end position="256"/>
    </location>
</feature>
<organism evidence="2 3">
    <name type="scientific">Photobacterium atrarenae</name>
    <dbReference type="NCBI Taxonomy" id="865757"/>
    <lineage>
        <taxon>Bacteria</taxon>
        <taxon>Pseudomonadati</taxon>
        <taxon>Pseudomonadota</taxon>
        <taxon>Gammaproteobacteria</taxon>
        <taxon>Vibrionales</taxon>
        <taxon>Vibrionaceae</taxon>
        <taxon>Photobacterium</taxon>
    </lineage>
</organism>
<dbReference type="EMBL" id="CP101508">
    <property type="protein sequence ID" value="UTV26672.1"/>
    <property type="molecule type" value="Genomic_DNA"/>
</dbReference>
<protein>
    <submittedName>
        <fullName evidence="2">YggN family protein</fullName>
    </submittedName>
</protein>
<dbReference type="RefSeq" id="WP_255387882.1">
    <property type="nucleotide sequence ID" value="NZ_CP101508.1"/>
</dbReference>
<evidence type="ECO:0000313" key="2">
    <source>
        <dbReference type="EMBL" id="UTV26672.1"/>
    </source>
</evidence>
<keyword evidence="1" id="KW-0732">Signal</keyword>
<proteinExistence type="predicted"/>
<feature type="signal peptide" evidence="1">
    <location>
        <begin position="1"/>
        <end position="28"/>
    </location>
</feature>
<dbReference type="Pfam" id="PF11101">
    <property type="entry name" value="DUF2884"/>
    <property type="match status" value="1"/>
</dbReference>
<reference evidence="2" key="1">
    <citation type="submission" date="2022-07" db="EMBL/GenBank/DDBJ databases">
        <title>Genome sequencing of Photobacterium atrarenae GJH2-4.</title>
        <authorList>
            <person name="Park S.-J."/>
        </authorList>
    </citation>
    <scope>NUCLEOTIDE SEQUENCE</scope>
    <source>
        <strain evidence="2">GJH2-4</strain>
    </source>
</reference>
<dbReference type="Proteomes" id="UP001057998">
    <property type="component" value="Chromosome 1"/>
</dbReference>
<dbReference type="InterPro" id="IPR021307">
    <property type="entry name" value="DUF2884"/>
</dbReference>
<gene>
    <name evidence="2" type="ORF">NNL38_09880</name>
</gene>
<accession>A0ABY5GBY1</accession>
<evidence type="ECO:0000313" key="3">
    <source>
        <dbReference type="Proteomes" id="UP001057998"/>
    </source>
</evidence>
<keyword evidence="3" id="KW-1185">Reference proteome</keyword>